<dbReference type="AlphaFoldDB" id="A0A5B0NI19"/>
<comment type="caution">
    <text evidence="2">The sequence shown here is derived from an EMBL/GenBank/DDBJ whole genome shotgun (WGS) entry which is preliminary data.</text>
</comment>
<evidence type="ECO:0000313" key="3">
    <source>
        <dbReference type="Proteomes" id="UP000324748"/>
    </source>
</evidence>
<evidence type="ECO:0000256" key="1">
    <source>
        <dbReference type="SAM" id="MobiDB-lite"/>
    </source>
</evidence>
<organism evidence="2 3">
    <name type="scientific">Puccinia graminis f. sp. tritici</name>
    <dbReference type="NCBI Taxonomy" id="56615"/>
    <lineage>
        <taxon>Eukaryota</taxon>
        <taxon>Fungi</taxon>
        <taxon>Dikarya</taxon>
        <taxon>Basidiomycota</taxon>
        <taxon>Pucciniomycotina</taxon>
        <taxon>Pucciniomycetes</taxon>
        <taxon>Pucciniales</taxon>
        <taxon>Pucciniaceae</taxon>
        <taxon>Puccinia</taxon>
    </lineage>
</organism>
<accession>A0A5B0NI19</accession>
<evidence type="ECO:0000313" key="2">
    <source>
        <dbReference type="EMBL" id="KAA1087608.1"/>
    </source>
</evidence>
<protein>
    <submittedName>
        <fullName evidence="2">Uncharacterized protein</fullName>
    </submittedName>
</protein>
<sequence length="290" mass="32050">MGRVFRKTPQQTDGFRPERAQLGCEASNGRSGSPGIIWTLQKASKGCSAGETIQRMVYSPVSIGHLIGSVRWTTRKPSIGHFSECPIDGFHPGPAVEKKGSMVEKCSQKVVDGRKTIQKCNEGCIVDFLTSTYQKSWLLILPSDGWFGPAIRIQQYASRIQWMLVAGPSADGIWYIRLGVQMPSTTPGGVGTYLWPSEGFGEILSPTLSAEGHPLHYTPLHKAPVTQRSLPTTPLQHTLTPPITRYTTHSSIDPFHRTSRPPPFNKILRTRPPPFNKILRTDLIIAIKLA</sequence>
<keyword evidence="3" id="KW-1185">Reference proteome</keyword>
<proteinExistence type="predicted"/>
<name>A0A5B0NI19_PUCGR</name>
<gene>
    <name evidence="2" type="ORF">PGT21_034521</name>
</gene>
<reference evidence="2 3" key="1">
    <citation type="submission" date="2019-05" db="EMBL/GenBank/DDBJ databases">
        <title>Emergence of the Ug99 lineage of the wheat stem rust pathogen through somatic hybridization.</title>
        <authorList>
            <person name="Li F."/>
            <person name="Upadhyaya N.M."/>
            <person name="Sperschneider J."/>
            <person name="Matny O."/>
            <person name="Nguyen-Phuc H."/>
            <person name="Mago R."/>
            <person name="Raley C."/>
            <person name="Miller M.E."/>
            <person name="Silverstein K.A.T."/>
            <person name="Henningsen E."/>
            <person name="Hirsch C.D."/>
            <person name="Visser B."/>
            <person name="Pretorius Z.A."/>
            <person name="Steffenson B.J."/>
            <person name="Schwessinger B."/>
            <person name="Dodds P.N."/>
            <person name="Figueroa M."/>
        </authorList>
    </citation>
    <scope>NUCLEOTIDE SEQUENCE [LARGE SCALE GENOMIC DNA]</scope>
    <source>
        <strain evidence="2">21-0</strain>
    </source>
</reference>
<dbReference type="EMBL" id="VSWC01000105">
    <property type="protein sequence ID" value="KAA1087608.1"/>
    <property type="molecule type" value="Genomic_DNA"/>
</dbReference>
<dbReference type="Proteomes" id="UP000324748">
    <property type="component" value="Unassembled WGS sequence"/>
</dbReference>
<feature type="region of interest" description="Disordered" evidence="1">
    <location>
        <begin position="250"/>
        <end position="269"/>
    </location>
</feature>